<gene>
    <name evidence="1" type="ordered locus">AALP_Aa2g065600</name>
</gene>
<organism evidence="1 2">
    <name type="scientific">Arabis alpina</name>
    <name type="common">Alpine rock-cress</name>
    <dbReference type="NCBI Taxonomy" id="50452"/>
    <lineage>
        <taxon>Eukaryota</taxon>
        <taxon>Viridiplantae</taxon>
        <taxon>Streptophyta</taxon>
        <taxon>Embryophyta</taxon>
        <taxon>Tracheophyta</taxon>
        <taxon>Spermatophyta</taxon>
        <taxon>Magnoliopsida</taxon>
        <taxon>eudicotyledons</taxon>
        <taxon>Gunneridae</taxon>
        <taxon>Pentapetalae</taxon>
        <taxon>rosids</taxon>
        <taxon>malvids</taxon>
        <taxon>Brassicales</taxon>
        <taxon>Brassicaceae</taxon>
        <taxon>Arabideae</taxon>
        <taxon>Arabis</taxon>
    </lineage>
</organism>
<dbReference type="Gramene" id="KFK40949">
    <property type="protein sequence ID" value="KFK40949"/>
    <property type="gene ID" value="AALP_AA2G065600"/>
</dbReference>
<sequence>MEKSLRSSLKTSAEKFLSTAFKLTLKSSKPSLQTISTNHHLHHQTYLRPLIVSPTRSTQLHPPSHTLSQPSFSPNPLSYTSSLHFKPQKLLLHFRFTPICLILT</sequence>
<dbReference type="Proteomes" id="UP000029120">
    <property type="component" value="Chromosome 2"/>
</dbReference>
<reference evidence="2" key="1">
    <citation type="journal article" date="2015" name="Nat. Plants">
        <title>Genome expansion of Arabis alpina linked with retrotransposition and reduced symmetric DNA methylation.</title>
        <authorList>
            <person name="Willing E.M."/>
            <person name="Rawat V."/>
            <person name="Mandakova T."/>
            <person name="Maumus F."/>
            <person name="James G.V."/>
            <person name="Nordstroem K.J."/>
            <person name="Becker C."/>
            <person name="Warthmann N."/>
            <person name="Chica C."/>
            <person name="Szarzynska B."/>
            <person name="Zytnicki M."/>
            <person name="Albani M.C."/>
            <person name="Kiefer C."/>
            <person name="Bergonzi S."/>
            <person name="Castaings L."/>
            <person name="Mateos J.L."/>
            <person name="Berns M.C."/>
            <person name="Bujdoso N."/>
            <person name="Piofczyk T."/>
            <person name="de Lorenzo L."/>
            <person name="Barrero-Sicilia C."/>
            <person name="Mateos I."/>
            <person name="Piednoel M."/>
            <person name="Hagmann J."/>
            <person name="Chen-Min-Tao R."/>
            <person name="Iglesias-Fernandez R."/>
            <person name="Schuster S.C."/>
            <person name="Alonso-Blanco C."/>
            <person name="Roudier F."/>
            <person name="Carbonero P."/>
            <person name="Paz-Ares J."/>
            <person name="Davis S.J."/>
            <person name="Pecinka A."/>
            <person name="Quesneville H."/>
            <person name="Colot V."/>
            <person name="Lysak M.A."/>
            <person name="Weigel D."/>
            <person name="Coupland G."/>
            <person name="Schneeberger K."/>
        </authorList>
    </citation>
    <scope>NUCLEOTIDE SEQUENCE [LARGE SCALE GENOMIC DNA]</scope>
    <source>
        <strain evidence="2">cv. Pajares</strain>
    </source>
</reference>
<dbReference type="EMBL" id="CM002870">
    <property type="protein sequence ID" value="KFK40949.1"/>
    <property type="molecule type" value="Genomic_DNA"/>
</dbReference>
<protein>
    <submittedName>
        <fullName evidence="1">Uncharacterized protein</fullName>
    </submittedName>
</protein>
<accession>A0A087HFP7</accession>
<dbReference type="AlphaFoldDB" id="A0A087HFP7"/>
<evidence type="ECO:0000313" key="2">
    <source>
        <dbReference type="Proteomes" id="UP000029120"/>
    </source>
</evidence>
<name>A0A087HFP7_ARAAL</name>
<evidence type="ECO:0000313" key="1">
    <source>
        <dbReference type="EMBL" id="KFK40949.1"/>
    </source>
</evidence>
<keyword evidence="2" id="KW-1185">Reference proteome</keyword>
<proteinExistence type="predicted"/>